<gene>
    <name evidence="9" type="ORF">PGLA2088_LOCUS29154</name>
</gene>
<feature type="region of interest" description="Disordered" evidence="5">
    <location>
        <begin position="304"/>
        <end position="341"/>
    </location>
</feature>
<evidence type="ECO:0008006" key="11">
    <source>
        <dbReference type="Google" id="ProtNLM"/>
    </source>
</evidence>
<feature type="domain" description="Integrase catalytic" evidence="7">
    <location>
        <begin position="1049"/>
        <end position="1211"/>
    </location>
</feature>
<evidence type="ECO:0000256" key="5">
    <source>
        <dbReference type="SAM" id="MobiDB-lite"/>
    </source>
</evidence>
<dbReference type="InterPro" id="IPR013103">
    <property type="entry name" value="RVT_2"/>
</dbReference>
<evidence type="ECO:0000256" key="3">
    <source>
        <dbReference type="ARBA" id="ARBA00022833"/>
    </source>
</evidence>
<dbReference type="EMBL" id="CAJNNW010028182">
    <property type="protein sequence ID" value="CAE8695029.1"/>
    <property type="molecule type" value="Genomic_DNA"/>
</dbReference>
<name>A0A813KAC0_POLGL</name>
<dbReference type="GO" id="GO:0015074">
    <property type="term" value="P:DNA integration"/>
    <property type="evidence" value="ECO:0007669"/>
    <property type="project" value="InterPro"/>
</dbReference>
<organism evidence="9 10">
    <name type="scientific">Polarella glacialis</name>
    <name type="common">Dinoflagellate</name>
    <dbReference type="NCBI Taxonomy" id="89957"/>
    <lineage>
        <taxon>Eukaryota</taxon>
        <taxon>Sar</taxon>
        <taxon>Alveolata</taxon>
        <taxon>Dinophyceae</taxon>
        <taxon>Suessiales</taxon>
        <taxon>Suessiaceae</taxon>
        <taxon>Polarella</taxon>
    </lineage>
</organism>
<dbReference type="PROSITE" id="PS50994">
    <property type="entry name" value="INTEGRASE"/>
    <property type="match status" value="1"/>
</dbReference>
<feature type="region of interest" description="Disordered" evidence="5">
    <location>
        <begin position="1369"/>
        <end position="1418"/>
    </location>
</feature>
<dbReference type="Gene3D" id="3.30.420.10">
    <property type="entry name" value="Ribonuclease H-like superfamily/Ribonuclease H"/>
    <property type="match status" value="1"/>
</dbReference>
<evidence type="ECO:0000259" key="8">
    <source>
        <dbReference type="PROSITE" id="PS51999"/>
    </source>
</evidence>
<feature type="domain" description="GRF-type" evidence="8">
    <location>
        <begin position="666"/>
        <end position="705"/>
    </location>
</feature>
<feature type="compositionally biased region" description="Low complexity" evidence="5">
    <location>
        <begin position="635"/>
        <end position="648"/>
    </location>
</feature>
<comment type="caution">
    <text evidence="9">The sequence shown here is derived from an EMBL/GenBank/DDBJ whole genome shotgun (WGS) entry which is preliminary data.</text>
</comment>
<dbReference type="Pfam" id="PF07727">
    <property type="entry name" value="RVT_2"/>
    <property type="match status" value="1"/>
</dbReference>
<evidence type="ECO:0000313" key="9">
    <source>
        <dbReference type="EMBL" id="CAE8695029.1"/>
    </source>
</evidence>
<evidence type="ECO:0000256" key="4">
    <source>
        <dbReference type="PROSITE-ProRule" id="PRU00047"/>
    </source>
</evidence>
<feature type="compositionally biased region" description="Gly residues" evidence="5">
    <location>
        <begin position="29"/>
        <end position="41"/>
    </location>
</feature>
<dbReference type="InterPro" id="IPR036397">
    <property type="entry name" value="RNaseH_sf"/>
</dbReference>
<reference evidence="9" key="1">
    <citation type="submission" date="2021-02" db="EMBL/GenBank/DDBJ databases">
        <authorList>
            <person name="Dougan E. K."/>
            <person name="Rhodes N."/>
            <person name="Thang M."/>
            <person name="Chan C."/>
        </authorList>
    </citation>
    <scope>NUCLEOTIDE SEQUENCE</scope>
</reference>
<feature type="compositionally biased region" description="Acidic residues" evidence="5">
    <location>
        <begin position="1394"/>
        <end position="1403"/>
    </location>
</feature>
<dbReference type="InterPro" id="IPR010666">
    <property type="entry name" value="Znf_GRF"/>
</dbReference>
<dbReference type="PROSITE" id="PS51999">
    <property type="entry name" value="ZF_GRF"/>
    <property type="match status" value="1"/>
</dbReference>
<dbReference type="InterPro" id="IPR036875">
    <property type="entry name" value="Znf_CCHC_sf"/>
</dbReference>
<keyword evidence="2 4" id="KW-0863">Zinc-finger</keyword>
<feature type="compositionally biased region" description="Acidic residues" evidence="5">
    <location>
        <begin position="1372"/>
        <end position="1386"/>
    </location>
</feature>
<protein>
    <recommendedName>
        <fullName evidence="11">Copia protein</fullName>
    </recommendedName>
</protein>
<dbReference type="SUPFAM" id="SSF57756">
    <property type="entry name" value="Retrovirus zinc finger-like domains"/>
    <property type="match status" value="1"/>
</dbReference>
<evidence type="ECO:0000313" key="10">
    <source>
        <dbReference type="Proteomes" id="UP000626109"/>
    </source>
</evidence>
<dbReference type="InterPro" id="IPR001584">
    <property type="entry name" value="Integrase_cat-core"/>
</dbReference>
<dbReference type="Pfam" id="PF00098">
    <property type="entry name" value="zf-CCHC"/>
    <property type="match status" value="1"/>
</dbReference>
<proteinExistence type="predicted"/>
<dbReference type="Gene3D" id="4.10.60.10">
    <property type="entry name" value="Zinc finger, CCHC-type"/>
    <property type="match status" value="1"/>
</dbReference>
<sequence>MSGRGAQGKGKGDQPAQDAPEEPTPLFFGGKGQGGGGGGGFDLKNKDPPPPYDGTDPGRTYKMWLREWKIWSNDTDFPEKSWGTKLLRELKGDAKEAIDSLEVDDIVGPAGHLNILAKLDETFKPHMEQTMPRAFETAIYGKYRAREESFLKYISRVKAQFKDLSDEGVNLGENAKGYILFRFAQLEESDRNKLETWTEGCYDFNIVSKALLKLDKVQVKPRGPKQYYQEDFYEYEPDDGNVFYEGEDYDVYDAEQDEDENFVYMTLDEMKGTYTEEDINEIFASYQEMRKNIADKKLGRGFFQPKTGGGGKGKDKGFKGGKFKGKGGNGKGKGGDKDKDKEKMRVHVELLKLRTKCARCGQVGHWAKECQNRADSRGAATTTTSSPGFTGLSVSTTPIGSSPADFFYSGGDAKVIGAVEIPLGLAGTNGLVEFTAVSNDVPALLPVSLLRHLSLTQKAVGLCQPLQKRQNDALRSSDVLPLPQPFPVQEMASIFERAGQLYSEPAPPLRAFQKQRASTWGRWRGVLDKVFMVLDYAKLAEHLRCWQPLLPLPQPAAGLGSTKAKLTPSARLIEIATAIGGKPLPPMKSSKPATEDPATCAHPATSCRIFANGSTKRSVACQLCNCRWESHGETAADSASSPQAPAPEAKAKARPQATPGQPVPVCQRKLAGKMFKVNKPGPTLGRHFYKCPRHVCKWFAWDPTEVETLLQEHMRTQAPQGAGYMTGEQTRQYEVYQEQVRQYLPQQQEQQEDEWEEHQADVWQFYEGELLPVWNPGDEVSAAFVSCQSFVNETFFEDQDTHLPRSVRRKLNKVMQKESPSSAQQPRPCYLLQGPVEEMVFETASKNHRCKYGVIASKNHRCKYGVIAPTAATVPADVKNALPRRDRQIRLQIVSSKGKVIEDKSLAKHNLDVTKLLLRHQGDVGATFRLWHSDERMSENFPAMDSGDEEEPEVPDVQEEDEEEPEVPDVQEEAGEDEADAGDLSQSEIATITKLHQNMGHPRTDQFLRTLKLGKAKAKFIKYVRTGFKCDICVTKVRPKPARTSAVVRNFEPNQTIGVDLIFLDGADLSKPKRPMLNIVDFGTSFQLTTFVEDKRPETVWKAFSQTWLKIFGPSMIMIVDGGKEFASLFVERASAAGMLIYLTGTKSPWQNGKTERHGAIFKMHLQVARETFEPENDEELEIMADECVAAKNRLSNRSGFSPIQRQIGHSPRLPANITSDDVLEPELAASAAMSRSLQMQRVAMETFLRCDAQDRMMRAARSRNRLWVEFVPAELVYVWRVPRVRKTRGVQRELAPRVSKARWVGPGTVIVADGANVWISMQGELWKASREQLRHATNTEVQAEDMMSGEYQNLRDELYRKAKTTYKDVSGEEAPDAEGDVELPEQDGRAQDADEEPASEADDGGRVPAGEALPERCSTGRDVRPRLIAPAEVPLLPAPVNDDEFSDVELEPPAPFPEEEVQRSISMANRLDDIRAEPMRHPARNEGRFEPYFQDDGGTYFFYLADETSGDDILCETFLSADEVKENTITDWKSWTASDTKEWTRVEATGAVILHDVATSRKIRKQLEKDGKLDRIIPSRAVRRMKPGDQPGEPATEKSRWCVGGHKDPDYMSLERHSPSASEEELMVVLQAGASHQMPGYVIDLQNAFMQSDKLEREAGTLYAKPPAGVGLPGVDSEQLIEIKAGVYGLGDASRHWRNSLIPELEKFGYIKSKLAPTTFRLHSDSGQLQGLIVVEIDDLFTVGHEEHKARLDQLSKRFKFGKYRSIHGDSDGTSFNGRRIRQKLDYVFEVDMSKFVKERLSTVKFAKGRKSTPGALANASEISQGRSVEGGLQWAARIGRPDAAGPASIIAGTFLAPLIRDLIDLNKAVEALQKRPDLNLKIHPIPLCDLRLGCVSDASFANAAENRSQGSQGVIAYHKDLLKGKTAQCSLLHWRSGKIQQVVNSTLAAETRSLSTAVAQLTWHLCMLHDVCYGNFSLKDWRSELQSNGADMFIKNNADTKLKEAICIVDAKSLFDHLARETVGGADKRNAIEIQIIRENLSDIAAGVRWVPHQQMIVDALTKRQGNLDALYQLLDSGVLQITEESSEMQKRAIGRAAGIKLKR</sequence>
<accession>A0A813KAC0</accession>
<evidence type="ECO:0000259" key="7">
    <source>
        <dbReference type="PROSITE" id="PS50994"/>
    </source>
</evidence>
<evidence type="ECO:0000256" key="2">
    <source>
        <dbReference type="ARBA" id="ARBA00022771"/>
    </source>
</evidence>
<feature type="compositionally biased region" description="Acidic residues" evidence="5">
    <location>
        <begin position="946"/>
        <end position="981"/>
    </location>
</feature>
<feature type="region of interest" description="Disordered" evidence="5">
    <location>
        <begin position="634"/>
        <end position="662"/>
    </location>
</feature>
<dbReference type="PROSITE" id="PS50158">
    <property type="entry name" value="ZF_CCHC"/>
    <property type="match status" value="1"/>
</dbReference>
<dbReference type="SMART" id="SM00343">
    <property type="entry name" value="ZnF_C2HC"/>
    <property type="match status" value="1"/>
</dbReference>
<feature type="region of interest" description="Disordered" evidence="5">
    <location>
        <begin position="1"/>
        <end position="58"/>
    </location>
</feature>
<feature type="region of interest" description="Disordered" evidence="5">
    <location>
        <begin position="939"/>
        <end position="984"/>
    </location>
</feature>
<dbReference type="InterPro" id="IPR001878">
    <property type="entry name" value="Znf_CCHC"/>
</dbReference>
<keyword evidence="3" id="KW-0862">Zinc</keyword>
<dbReference type="Proteomes" id="UP000626109">
    <property type="component" value="Unassembled WGS sequence"/>
</dbReference>
<feature type="domain" description="CCHC-type" evidence="6">
    <location>
        <begin position="356"/>
        <end position="372"/>
    </location>
</feature>
<dbReference type="GO" id="GO:0008270">
    <property type="term" value="F:zinc ion binding"/>
    <property type="evidence" value="ECO:0007669"/>
    <property type="project" value="UniProtKB-KW"/>
</dbReference>
<evidence type="ECO:0000259" key="6">
    <source>
        <dbReference type="PROSITE" id="PS50158"/>
    </source>
</evidence>
<evidence type="ECO:0000256" key="1">
    <source>
        <dbReference type="ARBA" id="ARBA00022723"/>
    </source>
</evidence>
<keyword evidence="1" id="KW-0479">Metal-binding</keyword>
<dbReference type="InterPro" id="IPR012337">
    <property type="entry name" value="RNaseH-like_sf"/>
</dbReference>
<dbReference type="SUPFAM" id="SSF53098">
    <property type="entry name" value="Ribonuclease H-like"/>
    <property type="match status" value="1"/>
</dbReference>
<dbReference type="GO" id="GO:0003676">
    <property type="term" value="F:nucleic acid binding"/>
    <property type="evidence" value="ECO:0007669"/>
    <property type="project" value="InterPro"/>
</dbReference>